<dbReference type="RefSeq" id="WP_226586173.1">
    <property type="nucleotide sequence ID" value="NZ_BLAY01000088.1"/>
</dbReference>
<name>A0AAV3XHX3_9CYAN</name>
<keyword evidence="1" id="KW-0042">Antenna complex</keyword>
<comment type="caution">
    <text evidence="3">The sequence shown here is derived from an EMBL/GenBank/DDBJ whole genome shotgun (WGS) entry which is preliminary data.</text>
</comment>
<proteinExistence type="predicted"/>
<dbReference type="InterPro" id="IPR016024">
    <property type="entry name" value="ARM-type_fold"/>
</dbReference>
<dbReference type="Pfam" id="PF13646">
    <property type="entry name" value="HEAT_2"/>
    <property type="match status" value="2"/>
</dbReference>
<reference evidence="3" key="1">
    <citation type="submission" date="2019-10" db="EMBL/GenBank/DDBJ databases">
        <title>Draft genome sequece of Microseira wollei NIES-4236.</title>
        <authorList>
            <person name="Yamaguchi H."/>
            <person name="Suzuki S."/>
            <person name="Kawachi M."/>
        </authorList>
    </citation>
    <scope>NUCLEOTIDE SEQUENCE</scope>
    <source>
        <strain evidence="3">NIES-4236</strain>
    </source>
</reference>
<dbReference type="SUPFAM" id="SSF48371">
    <property type="entry name" value="ARM repeat"/>
    <property type="match status" value="2"/>
</dbReference>
<sequence>MLNVLEQAACAVEQKNWSLLNQCLQQLPVKRNSAGAPGGEQQALPDINLLLTLALEILETGDFHQRWEVAKVFPRLGSFAIAPLVDILADEAEEDRELRWFAARILGDFHAPEAIAALVNVLKTDHSEDLTAMAAAALASLGASSKNATAFRLAIDALTDMLGRDETRALAVKALSHIRHSETITPLLSVIRDKEVAVRTTALEALASFHDDRIPPVLLDALKDTAAPVRREATIGLGLRAQLQEELKLVAQLSEQLWDLNLEVCNAAAIALGRMGTDAAADALFAVLRKGTAPLSLQVQIVRSLGWIETPKSLIYLQQAIAQRNGSQDRRGAGVQGCRGELPTPDVPGDIDLVCQEIIAVLGRVEKPDVVRLAAKILLDALNSNYPKIQHPRLKQALATSLGHLKDPAAIDSLIQMLADGDEGVKWHAIAALKKFSGVAPKLEALVANHNLTPALKQGIAIALEHLRF</sequence>
<dbReference type="GO" id="GO:0016829">
    <property type="term" value="F:lyase activity"/>
    <property type="evidence" value="ECO:0007669"/>
    <property type="project" value="UniProtKB-KW"/>
</dbReference>
<dbReference type="PANTHER" id="PTHR12697:SF38">
    <property type="entry name" value="PBS LYASE HEAT DOMAIN PROTEIN REPEAT-CONTAINING PROTEIN"/>
    <property type="match status" value="1"/>
</dbReference>
<dbReference type="GO" id="GO:0016491">
    <property type="term" value="F:oxidoreductase activity"/>
    <property type="evidence" value="ECO:0007669"/>
    <property type="project" value="TreeGrafter"/>
</dbReference>
<dbReference type="InterPro" id="IPR004155">
    <property type="entry name" value="PBS_lyase_HEAT"/>
</dbReference>
<dbReference type="Gene3D" id="1.25.10.10">
    <property type="entry name" value="Leucine-rich Repeat Variant"/>
    <property type="match status" value="3"/>
</dbReference>
<protein>
    <submittedName>
        <fullName evidence="3">HEAT repeat-containing PBS lyase</fullName>
    </submittedName>
</protein>
<gene>
    <name evidence="3" type="ORF">MiSe_51400</name>
</gene>
<organism evidence="3 4">
    <name type="scientific">Microseira wollei NIES-4236</name>
    <dbReference type="NCBI Taxonomy" id="2530354"/>
    <lineage>
        <taxon>Bacteria</taxon>
        <taxon>Bacillati</taxon>
        <taxon>Cyanobacteriota</taxon>
        <taxon>Cyanophyceae</taxon>
        <taxon>Oscillatoriophycideae</taxon>
        <taxon>Aerosakkonematales</taxon>
        <taxon>Aerosakkonemataceae</taxon>
        <taxon>Microseira</taxon>
    </lineage>
</organism>
<dbReference type="Proteomes" id="UP001050975">
    <property type="component" value="Unassembled WGS sequence"/>
</dbReference>
<keyword evidence="4" id="KW-1185">Reference proteome</keyword>
<dbReference type="AlphaFoldDB" id="A0AAV3XHX3"/>
<dbReference type="PANTHER" id="PTHR12697">
    <property type="entry name" value="PBS LYASE HEAT-LIKE PROTEIN"/>
    <property type="match status" value="1"/>
</dbReference>
<evidence type="ECO:0000313" key="3">
    <source>
        <dbReference type="EMBL" id="GET40331.1"/>
    </source>
</evidence>
<dbReference type="GO" id="GO:0030089">
    <property type="term" value="C:phycobilisome"/>
    <property type="evidence" value="ECO:0007669"/>
    <property type="project" value="UniProtKB-KW"/>
</dbReference>
<evidence type="ECO:0000313" key="4">
    <source>
        <dbReference type="Proteomes" id="UP001050975"/>
    </source>
</evidence>
<evidence type="ECO:0000256" key="2">
    <source>
        <dbReference type="ARBA" id="ARBA00022738"/>
    </source>
</evidence>
<accession>A0AAV3XHX3</accession>
<dbReference type="SMART" id="SM00567">
    <property type="entry name" value="EZ_HEAT"/>
    <property type="match status" value="7"/>
</dbReference>
<dbReference type="EMBL" id="BLAY01000088">
    <property type="protein sequence ID" value="GET40331.1"/>
    <property type="molecule type" value="Genomic_DNA"/>
</dbReference>
<keyword evidence="2" id="KW-0605">Phycobilisome</keyword>
<dbReference type="Pfam" id="PF03130">
    <property type="entry name" value="HEAT_PBS"/>
    <property type="match status" value="1"/>
</dbReference>
<dbReference type="InterPro" id="IPR011989">
    <property type="entry name" value="ARM-like"/>
</dbReference>
<evidence type="ECO:0000256" key="1">
    <source>
        <dbReference type="ARBA" id="ARBA00022549"/>
    </source>
</evidence>
<keyword evidence="3" id="KW-0456">Lyase</keyword>